<name>A0ABM9PMH8_9FLAO</name>
<dbReference type="InterPro" id="IPR000523">
    <property type="entry name" value="Mg_chelatse_chII-like_cat_dom"/>
</dbReference>
<dbReference type="Proteomes" id="UP001497602">
    <property type="component" value="Unassembled WGS sequence"/>
</dbReference>
<evidence type="ECO:0000313" key="3">
    <source>
        <dbReference type="EMBL" id="CAL2106910.1"/>
    </source>
</evidence>
<comment type="caution">
    <text evidence="3">The sequence shown here is derived from an EMBL/GenBank/DDBJ whole genome shotgun (WGS) entry which is preliminary data.</text>
</comment>
<accession>A0ABM9PMH8</accession>
<reference evidence="3 4" key="1">
    <citation type="submission" date="2024-05" db="EMBL/GenBank/DDBJ databases">
        <authorList>
            <person name="Duchaud E."/>
        </authorList>
    </citation>
    <scope>NUCLEOTIDE SEQUENCE [LARGE SCALE GENOMIC DNA]</scope>
    <source>
        <strain evidence="3">Ena-SAMPLE-TAB-13-05-2024-13:56:06:370-140305</strain>
    </source>
</reference>
<protein>
    <recommendedName>
        <fullName evidence="2">Magnesium chelatase ChlI-like catalytic domain-containing protein</fullName>
    </recommendedName>
</protein>
<feature type="region of interest" description="Disordered" evidence="1">
    <location>
        <begin position="17"/>
        <end position="38"/>
    </location>
</feature>
<evidence type="ECO:0000256" key="1">
    <source>
        <dbReference type="SAM" id="MobiDB-lite"/>
    </source>
</evidence>
<dbReference type="EMBL" id="CAXJRC010000022">
    <property type="protein sequence ID" value="CAL2106910.1"/>
    <property type="molecule type" value="Genomic_DNA"/>
</dbReference>
<feature type="domain" description="Magnesium chelatase ChlI-like catalytic" evidence="2">
    <location>
        <begin position="2"/>
        <end position="38"/>
    </location>
</feature>
<keyword evidence="4" id="KW-1185">Reference proteome</keyword>
<sequence>MGYPSSFMLVTSMNPSPSGYFNDSDAPVVSSPAEVQRY</sequence>
<dbReference type="Pfam" id="PF01078">
    <property type="entry name" value="Mg_chelatase"/>
    <property type="match status" value="1"/>
</dbReference>
<evidence type="ECO:0000259" key="2">
    <source>
        <dbReference type="Pfam" id="PF01078"/>
    </source>
</evidence>
<gene>
    <name evidence="3" type="ORF">T190115A13A_20190</name>
</gene>
<proteinExistence type="predicted"/>
<organism evidence="3 4">
    <name type="scientific">Tenacibaculum vairaonense</name>
    <dbReference type="NCBI Taxonomy" id="3137860"/>
    <lineage>
        <taxon>Bacteria</taxon>
        <taxon>Pseudomonadati</taxon>
        <taxon>Bacteroidota</taxon>
        <taxon>Flavobacteriia</taxon>
        <taxon>Flavobacteriales</taxon>
        <taxon>Flavobacteriaceae</taxon>
        <taxon>Tenacibaculum</taxon>
    </lineage>
</organism>
<evidence type="ECO:0000313" key="4">
    <source>
        <dbReference type="Proteomes" id="UP001497602"/>
    </source>
</evidence>